<organism evidence="2 3">
    <name type="scientific">Zalophus californianus</name>
    <name type="common">California sealion</name>
    <dbReference type="NCBI Taxonomy" id="9704"/>
    <lineage>
        <taxon>Eukaryota</taxon>
        <taxon>Metazoa</taxon>
        <taxon>Chordata</taxon>
        <taxon>Craniata</taxon>
        <taxon>Vertebrata</taxon>
        <taxon>Euteleostomi</taxon>
        <taxon>Mammalia</taxon>
        <taxon>Eutheria</taxon>
        <taxon>Laurasiatheria</taxon>
        <taxon>Carnivora</taxon>
        <taxon>Caniformia</taxon>
        <taxon>Pinnipedia</taxon>
        <taxon>Otariidae</taxon>
        <taxon>Zalophus</taxon>
    </lineage>
</organism>
<dbReference type="AlphaFoldDB" id="A0A6J2B862"/>
<reference evidence="3" key="1">
    <citation type="submission" date="2025-08" db="UniProtKB">
        <authorList>
            <consortium name="RefSeq"/>
        </authorList>
    </citation>
    <scope>IDENTIFICATION</scope>
    <source>
        <tissue evidence="3">Blood</tissue>
    </source>
</reference>
<keyword evidence="2" id="KW-1185">Reference proteome</keyword>
<dbReference type="RefSeq" id="XP_027426033.1">
    <property type="nucleotide sequence ID" value="XM_027570232.2"/>
</dbReference>
<proteinExistence type="predicted"/>
<sequence>MSGVCQERCERRRTAGCSSSGDAPVAGEHHAAPHNAPPLSPPEVAAAALPLERRPWRRSAGTEAPMRAGCAARRGAYATARVGAFGGHKLLGLFLLFCEVRGRRRRNRERISSRLHAQQSSISRP</sequence>
<dbReference type="GeneID" id="113909134"/>
<dbReference type="Proteomes" id="UP000515165">
    <property type="component" value="Chromosome 6"/>
</dbReference>
<evidence type="ECO:0000256" key="1">
    <source>
        <dbReference type="SAM" id="MobiDB-lite"/>
    </source>
</evidence>
<protein>
    <submittedName>
        <fullName evidence="3">Uncharacterized protein LOC113909134</fullName>
    </submittedName>
</protein>
<accession>A0A6J2B862</accession>
<gene>
    <name evidence="3" type="primary">LOC113909134</name>
</gene>
<feature type="region of interest" description="Disordered" evidence="1">
    <location>
        <begin position="15"/>
        <end position="44"/>
    </location>
</feature>
<dbReference type="KEGG" id="zca:113909134"/>
<name>A0A6J2B862_ZALCA</name>
<evidence type="ECO:0000313" key="2">
    <source>
        <dbReference type="Proteomes" id="UP000515165"/>
    </source>
</evidence>
<evidence type="ECO:0000313" key="3">
    <source>
        <dbReference type="RefSeq" id="XP_027426033.1"/>
    </source>
</evidence>